<evidence type="ECO:0000313" key="4">
    <source>
        <dbReference type="Proteomes" id="UP000037558"/>
    </source>
</evidence>
<keyword evidence="2" id="KW-0472">Membrane</keyword>
<sequence length="243" mass="28057">MMHQTAFAKENGYWKDLNLLSDEALELVKQDQLTEAEKMLTQFSDQFVQLNIQALHITMDDLRVLTVSHEEAIQSLTATLPLDVKVRKVMQFRLLVDALQSEHQPLWTEMEGPIMTTFKQLKTTAAQGQKDLFQQQLTQFLNQYETIEPSVKVDIKSEFVQKMNAHLNELDAQATDEATQMKQLNEMEKDLKELFQNVKDNGVDSSLIWMMITTGSIIILTLSYVGWRKYNGNNIITHHPQEL</sequence>
<dbReference type="InterPro" id="IPR014231">
    <property type="entry name" value="Spore_YpjB"/>
</dbReference>
<keyword evidence="4" id="KW-1185">Reference proteome</keyword>
<gene>
    <name evidence="3" type="ORF">AMD01_02440</name>
</gene>
<feature type="coiled-coil region" evidence="1">
    <location>
        <begin position="167"/>
        <end position="201"/>
    </location>
</feature>
<dbReference type="EMBL" id="LILC01000002">
    <property type="protein sequence ID" value="KOO50932.1"/>
    <property type="molecule type" value="Genomic_DNA"/>
</dbReference>
<reference evidence="4" key="1">
    <citation type="submission" date="2015-08" db="EMBL/GenBank/DDBJ databases">
        <title>Fjat-14210 dsm16467.</title>
        <authorList>
            <person name="Liu B."/>
            <person name="Wang J."/>
            <person name="Zhu Y."/>
            <person name="Liu G."/>
            <person name="Chen Q."/>
            <person name="Chen Z."/>
            <person name="Lan J."/>
            <person name="Che J."/>
            <person name="Ge C."/>
            <person name="Shi H."/>
            <person name="Pan Z."/>
            <person name="Liu X."/>
        </authorList>
    </citation>
    <scope>NUCLEOTIDE SEQUENCE [LARGE SCALE GENOMIC DNA]</scope>
    <source>
        <strain evidence="4">DSM 16467</strain>
    </source>
</reference>
<evidence type="ECO:0000313" key="3">
    <source>
        <dbReference type="EMBL" id="KOO50932.1"/>
    </source>
</evidence>
<evidence type="ECO:0000256" key="1">
    <source>
        <dbReference type="SAM" id="Coils"/>
    </source>
</evidence>
<keyword evidence="1" id="KW-0175">Coiled coil</keyword>
<dbReference type="PATRIC" id="fig|284581.3.peg.755"/>
<accession>A0A0M0LJ38</accession>
<dbReference type="STRING" id="284581.AMD01_02440"/>
<name>A0A0M0LJ38_9BACI</name>
<dbReference type="NCBIfam" id="TIGR02878">
    <property type="entry name" value="spore_ypjB"/>
    <property type="match status" value="1"/>
</dbReference>
<dbReference type="Pfam" id="PF09577">
    <property type="entry name" value="Spore_YpjB"/>
    <property type="match status" value="1"/>
</dbReference>
<dbReference type="AlphaFoldDB" id="A0A0M0LJ38"/>
<organism evidence="3 4">
    <name type="scientific">Priestia koreensis</name>
    <dbReference type="NCBI Taxonomy" id="284581"/>
    <lineage>
        <taxon>Bacteria</taxon>
        <taxon>Bacillati</taxon>
        <taxon>Bacillota</taxon>
        <taxon>Bacilli</taxon>
        <taxon>Bacillales</taxon>
        <taxon>Bacillaceae</taxon>
        <taxon>Priestia</taxon>
    </lineage>
</organism>
<dbReference type="Proteomes" id="UP000037558">
    <property type="component" value="Unassembled WGS sequence"/>
</dbReference>
<comment type="caution">
    <text evidence="3">The sequence shown here is derived from an EMBL/GenBank/DDBJ whole genome shotgun (WGS) entry which is preliminary data.</text>
</comment>
<keyword evidence="2" id="KW-0812">Transmembrane</keyword>
<keyword evidence="2" id="KW-1133">Transmembrane helix</keyword>
<evidence type="ECO:0000256" key="2">
    <source>
        <dbReference type="SAM" id="Phobius"/>
    </source>
</evidence>
<feature type="transmembrane region" description="Helical" evidence="2">
    <location>
        <begin position="207"/>
        <end position="227"/>
    </location>
</feature>
<evidence type="ECO:0008006" key="5">
    <source>
        <dbReference type="Google" id="ProtNLM"/>
    </source>
</evidence>
<protein>
    <recommendedName>
        <fullName evidence="5">Sporulation protein YpjB</fullName>
    </recommendedName>
</protein>
<proteinExistence type="predicted"/>